<gene>
    <name evidence="2" type="ORF">LY89DRAFT_479656</name>
</gene>
<organism evidence="2 3">
    <name type="scientific">Mollisia scopiformis</name>
    <name type="common">Conifer needle endophyte fungus</name>
    <name type="synonym">Phialocephala scopiformis</name>
    <dbReference type="NCBI Taxonomy" id="149040"/>
    <lineage>
        <taxon>Eukaryota</taxon>
        <taxon>Fungi</taxon>
        <taxon>Dikarya</taxon>
        <taxon>Ascomycota</taxon>
        <taxon>Pezizomycotina</taxon>
        <taxon>Leotiomycetes</taxon>
        <taxon>Helotiales</taxon>
        <taxon>Mollisiaceae</taxon>
        <taxon>Mollisia</taxon>
    </lineage>
</organism>
<feature type="signal peptide" evidence="1">
    <location>
        <begin position="1"/>
        <end position="23"/>
    </location>
</feature>
<keyword evidence="1" id="KW-0732">Signal</keyword>
<dbReference type="STRING" id="149040.A0A194XGC7"/>
<dbReference type="RefSeq" id="XP_018073546.1">
    <property type="nucleotide sequence ID" value="XM_018207834.1"/>
</dbReference>
<dbReference type="GeneID" id="28817560"/>
<dbReference type="AlphaFoldDB" id="A0A194XGC7"/>
<proteinExistence type="predicted"/>
<dbReference type="PANTHER" id="PTHR35605">
    <property type="entry name" value="ECP2 EFFECTOR PROTEIN DOMAIN-CONTAINING PROTEIN-RELATED"/>
    <property type="match status" value="1"/>
</dbReference>
<dbReference type="PANTHER" id="PTHR35605:SF1">
    <property type="entry name" value="ECP2 EFFECTOR PROTEIN DOMAIN-CONTAINING PROTEIN-RELATED"/>
    <property type="match status" value="1"/>
</dbReference>
<keyword evidence="3" id="KW-1185">Reference proteome</keyword>
<dbReference type="InParanoid" id="A0A194XGC7"/>
<reference evidence="2 3" key="1">
    <citation type="submission" date="2015-10" db="EMBL/GenBank/DDBJ databases">
        <title>Full genome of DAOMC 229536 Phialocephala scopiformis, a fungal endophyte of spruce producing the potent anti-insectan compound rugulosin.</title>
        <authorList>
            <consortium name="DOE Joint Genome Institute"/>
            <person name="Walker A.K."/>
            <person name="Frasz S.L."/>
            <person name="Seifert K.A."/>
            <person name="Miller J.D."/>
            <person name="Mondo S.J."/>
            <person name="Labutti K."/>
            <person name="Lipzen A."/>
            <person name="Dockter R."/>
            <person name="Kennedy M."/>
            <person name="Grigoriev I.V."/>
            <person name="Spatafora J.W."/>
        </authorList>
    </citation>
    <scope>NUCLEOTIDE SEQUENCE [LARGE SCALE GENOMIC DNA]</scope>
    <source>
        <strain evidence="2 3">CBS 120377</strain>
    </source>
</reference>
<accession>A0A194XGC7</accession>
<protein>
    <submittedName>
        <fullName evidence="2">Uncharacterized protein</fullName>
    </submittedName>
</protein>
<dbReference type="OrthoDB" id="3466524at2759"/>
<dbReference type="KEGG" id="psco:LY89DRAFT_479656"/>
<sequence>MKFAFNTSLLALAGLAFTAVASAIPTTVTVPSGSGYKNYPLGVMTFSGTIGGHAVQLNGTIQEINTQMVANFPDFNMDALVAANLAKREAEAEAATPANLFTRSKSGMLCWPVPSQDWSLCSVSVIGQGITYLDNFNGLCGVGANSCVRISCSYSSAIYLCNDNDYGITPTCPYMGSYAQDIINDCSHCEGPNDCVTCGQEFDSDNYNIIVRDNC</sequence>
<evidence type="ECO:0000313" key="3">
    <source>
        <dbReference type="Proteomes" id="UP000070700"/>
    </source>
</evidence>
<evidence type="ECO:0000313" key="2">
    <source>
        <dbReference type="EMBL" id="KUJ19191.1"/>
    </source>
</evidence>
<dbReference type="Proteomes" id="UP000070700">
    <property type="component" value="Unassembled WGS sequence"/>
</dbReference>
<feature type="chain" id="PRO_5008268213" evidence="1">
    <location>
        <begin position="24"/>
        <end position="215"/>
    </location>
</feature>
<dbReference type="EMBL" id="KQ947411">
    <property type="protein sequence ID" value="KUJ19191.1"/>
    <property type="molecule type" value="Genomic_DNA"/>
</dbReference>
<name>A0A194XGC7_MOLSC</name>
<evidence type="ECO:0000256" key="1">
    <source>
        <dbReference type="SAM" id="SignalP"/>
    </source>
</evidence>